<comment type="similarity">
    <text evidence="2">Belongs to the rad21 family.</text>
</comment>
<feature type="domain" description="Rad21/Rec8-like protein N-terminal" evidence="6">
    <location>
        <begin position="1"/>
        <end position="115"/>
    </location>
</feature>
<dbReference type="PROSITE" id="PS00018">
    <property type="entry name" value="EF_HAND_1"/>
    <property type="match status" value="1"/>
</dbReference>
<feature type="region of interest" description="Disordered" evidence="4">
    <location>
        <begin position="552"/>
        <end position="581"/>
    </location>
</feature>
<feature type="compositionally biased region" description="Low complexity" evidence="4">
    <location>
        <begin position="290"/>
        <end position="301"/>
    </location>
</feature>
<reference evidence="7" key="2">
    <citation type="submission" date="2023-05" db="EMBL/GenBank/DDBJ databases">
        <authorList>
            <consortium name="Lawrence Berkeley National Laboratory"/>
            <person name="Steindorff A."/>
            <person name="Hensen N."/>
            <person name="Bonometti L."/>
            <person name="Westerberg I."/>
            <person name="Brannstrom I.O."/>
            <person name="Guillou S."/>
            <person name="Cros-Aarteil S."/>
            <person name="Calhoun S."/>
            <person name="Haridas S."/>
            <person name="Kuo A."/>
            <person name="Mondo S."/>
            <person name="Pangilinan J."/>
            <person name="Riley R."/>
            <person name="Labutti K."/>
            <person name="Andreopoulos B."/>
            <person name="Lipzen A."/>
            <person name="Chen C."/>
            <person name="Yanf M."/>
            <person name="Daum C."/>
            <person name="Ng V."/>
            <person name="Clum A."/>
            <person name="Ohm R."/>
            <person name="Martin F."/>
            <person name="Silar P."/>
            <person name="Natvig D."/>
            <person name="Lalanne C."/>
            <person name="Gautier V."/>
            <person name="Ament-Velasquez S.L."/>
            <person name="Kruys A."/>
            <person name="Hutchinson M.I."/>
            <person name="Powell A.J."/>
            <person name="Barry K."/>
            <person name="Miller A.N."/>
            <person name="Grigoriev I.V."/>
            <person name="Debuchy R."/>
            <person name="Gladieux P."/>
            <person name="Thoren M.H."/>
            <person name="Johannesson H."/>
        </authorList>
    </citation>
    <scope>NUCLEOTIDE SEQUENCE</scope>
    <source>
        <strain evidence="7">CBS 990.96</strain>
    </source>
</reference>
<evidence type="ECO:0000256" key="2">
    <source>
        <dbReference type="ARBA" id="ARBA00009870"/>
    </source>
</evidence>
<evidence type="ECO:0000256" key="4">
    <source>
        <dbReference type="SAM" id="MobiDB-lite"/>
    </source>
</evidence>
<evidence type="ECO:0000259" key="6">
    <source>
        <dbReference type="Pfam" id="PF04825"/>
    </source>
</evidence>
<reference evidence="7" key="1">
    <citation type="journal article" date="2023" name="Mol. Phylogenet. Evol.">
        <title>Genome-scale phylogeny and comparative genomics of the fungal order Sordariales.</title>
        <authorList>
            <person name="Hensen N."/>
            <person name="Bonometti L."/>
            <person name="Westerberg I."/>
            <person name="Brannstrom I.O."/>
            <person name="Guillou S."/>
            <person name="Cros-Aarteil S."/>
            <person name="Calhoun S."/>
            <person name="Haridas S."/>
            <person name="Kuo A."/>
            <person name="Mondo S."/>
            <person name="Pangilinan J."/>
            <person name="Riley R."/>
            <person name="LaButti K."/>
            <person name="Andreopoulos B."/>
            <person name="Lipzen A."/>
            <person name="Chen C."/>
            <person name="Yan M."/>
            <person name="Daum C."/>
            <person name="Ng V."/>
            <person name="Clum A."/>
            <person name="Steindorff A."/>
            <person name="Ohm R.A."/>
            <person name="Martin F."/>
            <person name="Silar P."/>
            <person name="Natvig D.O."/>
            <person name="Lalanne C."/>
            <person name="Gautier V."/>
            <person name="Ament-Velasquez S.L."/>
            <person name="Kruys A."/>
            <person name="Hutchinson M.I."/>
            <person name="Powell A.J."/>
            <person name="Barry K."/>
            <person name="Miller A.N."/>
            <person name="Grigoriev I.V."/>
            <person name="Debuchy R."/>
            <person name="Gladieux P."/>
            <person name="Hiltunen Thoren M."/>
            <person name="Johannesson H."/>
        </authorList>
    </citation>
    <scope>NUCLEOTIDE SEQUENCE</scope>
    <source>
        <strain evidence="7">CBS 990.96</strain>
    </source>
</reference>
<feature type="domain" description="Rad21/Rec8-like protein C-terminal eukaryotic" evidence="5">
    <location>
        <begin position="643"/>
        <end position="682"/>
    </location>
</feature>
<dbReference type="InterPro" id="IPR036390">
    <property type="entry name" value="WH_DNA-bd_sf"/>
</dbReference>
<evidence type="ECO:0000256" key="1">
    <source>
        <dbReference type="ARBA" id="ARBA00004123"/>
    </source>
</evidence>
<dbReference type="InterPro" id="IPR023093">
    <property type="entry name" value="ScpA-like_C"/>
</dbReference>
<dbReference type="GO" id="GO:0030892">
    <property type="term" value="C:mitotic cohesin complex"/>
    <property type="evidence" value="ECO:0007669"/>
    <property type="project" value="TreeGrafter"/>
</dbReference>
<dbReference type="GO" id="GO:0007064">
    <property type="term" value="P:mitotic sister chromatid cohesion"/>
    <property type="evidence" value="ECO:0007669"/>
    <property type="project" value="TreeGrafter"/>
</dbReference>
<comment type="subcellular location">
    <subcellularLocation>
        <location evidence="1">Nucleus</location>
    </subcellularLocation>
</comment>
<feature type="region of interest" description="Disordered" evidence="4">
    <location>
        <begin position="488"/>
        <end position="531"/>
    </location>
</feature>
<organism evidence="7 8">
    <name type="scientific">Podospora fimiseda</name>
    <dbReference type="NCBI Taxonomy" id="252190"/>
    <lineage>
        <taxon>Eukaryota</taxon>
        <taxon>Fungi</taxon>
        <taxon>Dikarya</taxon>
        <taxon>Ascomycota</taxon>
        <taxon>Pezizomycotina</taxon>
        <taxon>Sordariomycetes</taxon>
        <taxon>Sordariomycetidae</taxon>
        <taxon>Sordariales</taxon>
        <taxon>Podosporaceae</taxon>
        <taxon>Podospora</taxon>
    </lineage>
</organism>
<dbReference type="GO" id="GO:0003682">
    <property type="term" value="F:chromatin binding"/>
    <property type="evidence" value="ECO:0007669"/>
    <property type="project" value="TreeGrafter"/>
</dbReference>
<dbReference type="InterPro" id="IPR039781">
    <property type="entry name" value="Rad21/Rec8-like"/>
</dbReference>
<feature type="non-terminal residue" evidence="7">
    <location>
        <position position="687"/>
    </location>
</feature>
<evidence type="ECO:0000313" key="7">
    <source>
        <dbReference type="EMBL" id="KAK4232239.1"/>
    </source>
</evidence>
<evidence type="ECO:0000259" key="5">
    <source>
        <dbReference type="Pfam" id="PF04824"/>
    </source>
</evidence>
<evidence type="ECO:0000256" key="3">
    <source>
        <dbReference type="ARBA" id="ARBA00023242"/>
    </source>
</evidence>
<dbReference type="InterPro" id="IPR018247">
    <property type="entry name" value="EF_Hand_1_Ca_BS"/>
</dbReference>
<dbReference type="Pfam" id="PF04825">
    <property type="entry name" value="Rad21_Rec8_N"/>
    <property type="match status" value="1"/>
</dbReference>
<dbReference type="Pfam" id="PF04824">
    <property type="entry name" value="Rad21_Rec8"/>
    <property type="match status" value="1"/>
</dbReference>
<name>A0AAN7BZ07_9PEZI</name>
<evidence type="ECO:0008006" key="9">
    <source>
        <dbReference type="Google" id="ProtNLM"/>
    </source>
</evidence>
<gene>
    <name evidence="7" type="ORF">QBC38DRAFT_324384</name>
</gene>
<dbReference type="InterPro" id="IPR006910">
    <property type="entry name" value="Rad21_Rec8_N"/>
</dbReference>
<dbReference type="SUPFAM" id="SSF46785">
    <property type="entry name" value="Winged helix' DNA-binding domain"/>
    <property type="match status" value="1"/>
</dbReference>
<feature type="compositionally biased region" description="Polar residues" evidence="4">
    <location>
        <begin position="500"/>
        <end position="510"/>
    </location>
</feature>
<sequence>MFYSHEILTSRQYGVATVWLVSTVGIRSSTGNRRISRKDLEQVNVPKACETILQPAAPIALRLQGSLLYGLSRVYSQQCHYVLTDAERVQAHMMAFYNTLGGNKNALDPKAGKAKRNDLILQDDPYFDLDENFNLPVFDFDEDGNLGVPEISQASRKTLSQLSPVERAGSSGSGSFHGVLSLPPTSDGNSPFFNDPLAENMNLTGEFNIIKQLGEEDQDLNVLDDDCGFQIDADGNIIEEPELPQLPKPQDFQQDSDIHSDLPAPFSDNLGDIPMGYTGPVLPSDPPLPSLEEQQEQQPHAAEPEQEATMGNQGNAPADQAPGPVQRRRQRRVLLLDSRTVVSRNVMQDWSTNYLNYVAPAPVAGYGATPAEARQNAFNLIFGRGIANVGFAADGHDIFNPMAAHFAGDALQAQILGVVYMFQGEENDQSPRGRRRTASEALELEEEENARHVRPRLSNEAPGQAAQALRPLDGNEPAIEAGRDAGSALPDILSDVPWNRPSSQIPSSSIKGGAAGHGSRAGSRQVSASPLIGRSRGLDAIERYSDQPAFGSDGFGDFLPSHGNDAFSSDPAGPPDFPTHSTAQEEADVANTSQEMLNALDREGHSFHAFIRDKAKEMGYPNENDVPGSQRQWVDFDQLFSREDRTRRVVVQAFHHVLTLATKNMIKVKQEGQGGTEPFGTIRIGVE</sequence>
<dbReference type="Proteomes" id="UP001301958">
    <property type="component" value="Unassembled WGS sequence"/>
</dbReference>
<dbReference type="PANTHER" id="PTHR12585:SF70">
    <property type="entry name" value="RAD21_REC8 N TERMINAL DOMAIN PROTEIN (AFU_ORTHOLOGUE AFUA_6G02900)"/>
    <property type="match status" value="1"/>
</dbReference>
<dbReference type="GO" id="GO:0005634">
    <property type="term" value="C:nucleus"/>
    <property type="evidence" value="ECO:0007669"/>
    <property type="project" value="UniProtKB-SubCell"/>
</dbReference>
<evidence type="ECO:0000313" key="8">
    <source>
        <dbReference type="Proteomes" id="UP001301958"/>
    </source>
</evidence>
<feature type="region of interest" description="Disordered" evidence="4">
    <location>
        <begin position="157"/>
        <end position="181"/>
    </location>
</feature>
<accession>A0AAN7BZ07</accession>
<dbReference type="Gene3D" id="1.10.10.580">
    <property type="entry name" value="Structural maintenance of chromosome 1. Chain E"/>
    <property type="match status" value="1"/>
</dbReference>
<dbReference type="EMBL" id="MU865288">
    <property type="protein sequence ID" value="KAK4232239.1"/>
    <property type="molecule type" value="Genomic_DNA"/>
</dbReference>
<dbReference type="InterPro" id="IPR006909">
    <property type="entry name" value="Rad21/Rec8_C_eu"/>
</dbReference>
<keyword evidence="8" id="KW-1185">Reference proteome</keyword>
<dbReference type="AlphaFoldDB" id="A0AAN7BZ07"/>
<feature type="region of interest" description="Disordered" evidence="4">
    <location>
        <begin position="426"/>
        <end position="453"/>
    </location>
</feature>
<protein>
    <recommendedName>
        <fullName evidence="9">Rad21/Rec8-like protein N-terminal domain-containing protein</fullName>
    </recommendedName>
</protein>
<proteinExistence type="inferred from homology"/>
<dbReference type="PANTHER" id="PTHR12585">
    <property type="entry name" value="SCC1 / RAD21 FAMILY MEMBER"/>
    <property type="match status" value="1"/>
</dbReference>
<keyword evidence="3" id="KW-0539">Nucleus</keyword>
<dbReference type="CDD" id="cd21789">
    <property type="entry name" value="Rad21_Rec8_M_SpRec8p-like"/>
    <property type="match status" value="1"/>
</dbReference>
<feature type="region of interest" description="Disordered" evidence="4">
    <location>
        <begin position="241"/>
        <end position="328"/>
    </location>
</feature>
<comment type="caution">
    <text evidence="7">The sequence shown here is derived from an EMBL/GenBank/DDBJ whole genome shotgun (WGS) entry which is preliminary data.</text>
</comment>